<name>A0A3P5XTV7_9BACL</name>
<dbReference type="AlphaFoldDB" id="A0A3P5XTV7"/>
<dbReference type="NCBIfam" id="TIGR01662">
    <property type="entry name" value="HAD-SF-IIIA"/>
    <property type="match status" value="1"/>
</dbReference>
<gene>
    <name evidence="4" type="ORF">FILTAD_02764</name>
</gene>
<dbReference type="InterPro" id="IPR036412">
    <property type="entry name" value="HAD-like_sf"/>
</dbReference>
<dbReference type="Pfam" id="PF13242">
    <property type="entry name" value="Hydrolase_like"/>
    <property type="match status" value="1"/>
</dbReference>
<dbReference type="InterPro" id="IPR006439">
    <property type="entry name" value="HAD-SF_hydro_IA"/>
</dbReference>
<keyword evidence="3" id="KW-0460">Magnesium</keyword>
<dbReference type="NCBIfam" id="TIGR01668">
    <property type="entry name" value="YqeG_hyp_ppase"/>
    <property type="match status" value="1"/>
</dbReference>
<dbReference type="PANTHER" id="PTHR46470:SF3">
    <property type="entry name" value="N-ACYLNEURAMINATE-9-PHOSPHATASE"/>
    <property type="match status" value="1"/>
</dbReference>
<reference evidence="4 5" key="1">
    <citation type="submission" date="2018-11" db="EMBL/GenBank/DDBJ databases">
        <authorList>
            <person name="Criscuolo A."/>
        </authorList>
    </citation>
    <scope>NUCLEOTIDE SEQUENCE [LARGE SCALE GENOMIC DNA]</scope>
    <source>
        <strain evidence="4">ATB-66</strain>
    </source>
</reference>
<comment type="cofactor">
    <cofactor evidence="1">
        <name>Mg(2+)</name>
        <dbReference type="ChEBI" id="CHEBI:18420"/>
    </cofactor>
</comment>
<evidence type="ECO:0000256" key="3">
    <source>
        <dbReference type="ARBA" id="ARBA00022842"/>
    </source>
</evidence>
<dbReference type="InterPro" id="IPR023214">
    <property type="entry name" value="HAD_sf"/>
</dbReference>
<dbReference type="EMBL" id="UXAV01000044">
    <property type="protein sequence ID" value="VDC32555.1"/>
    <property type="molecule type" value="Genomic_DNA"/>
</dbReference>
<dbReference type="CDD" id="cd16416">
    <property type="entry name" value="HAD_BsYqeG-like"/>
    <property type="match status" value="1"/>
</dbReference>
<proteinExistence type="predicted"/>
<evidence type="ECO:0000313" key="5">
    <source>
        <dbReference type="Proteomes" id="UP000270468"/>
    </source>
</evidence>
<evidence type="ECO:0000256" key="2">
    <source>
        <dbReference type="ARBA" id="ARBA00022801"/>
    </source>
</evidence>
<dbReference type="OrthoDB" id="9787572at2"/>
<dbReference type="PANTHER" id="PTHR46470">
    <property type="entry name" value="N-ACYLNEURAMINATE-9-PHOSPHATASE"/>
    <property type="match status" value="1"/>
</dbReference>
<dbReference type="InterPro" id="IPR010021">
    <property type="entry name" value="PGPP1/Gep4"/>
</dbReference>
<dbReference type="SUPFAM" id="SSF56784">
    <property type="entry name" value="HAD-like"/>
    <property type="match status" value="1"/>
</dbReference>
<sequence>MFNYFLPNEFVKTVFQVTPEYLRAKGIKGVITDLDNTLVAWDNPAATPEIIEWMKGMNNAGILVTVVSNNNEMRVKTFCDPLGTPFICDARKPMTKSFKKACAAMGTKKEETVVIGDQLMTDILGGNRKGLHTILVVPVASSDGFFTKFNRMIERRIMARMKRRGLITWED</sequence>
<dbReference type="GO" id="GO:0019752">
    <property type="term" value="P:carboxylic acid metabolic process"/>
    <property type="evidence" value="ECO:0007669"/>
    <property type="project" value="UniProtKB-ARBA"/>
</dbReference>
<evidence type="ECO:0000313" key="4">
    <source>
        <dbReference type="EMBL" id="VDC32555.1"/>
    </source>
</evidence>
<dbReference type="RefSeq" id="WP_124071564.1">
    <property type="nucleotide sequence ID" value="NZ_CBCRXF010000002.1"/>
</dbReference>
<dbReference type="Gene3D" id="3.40.50.1000">
    <property type="entry name" value="HAD superfamily/HAD-like"/>
    <property type="match status" value="1"/>
</dbReference>
<dbReference type="GO" id="GO:0008962">
    <property type="term" value="F:phosphatidylglycerophosphatase activity"/>
    <property type="evidence" value="ECO:0007669"/>
    <property type="project" value="InterPro"/>
</dbReference>
<dbReference type="NCBIfam" id="TIGR01549">
    <property type="entry name" value="HAD-SF-IA-v1"/>
    <property type="match status" value="1"/>
</dbReference>
<protein>
    <submittedName>
        <fullName evidence="4">UMP phosphatase</fullName>
    </submittedName>
</protein>
<keyword evidence="2" id="KW-0378">Hydrolase</keyword>
<accession>A0A3P5XTV7</accession>
<dbReference type="InterPro" id="IPR051400">
    <property type="entry name" value="HAD-like_hydrolase"/>
</dbReference>
<organism evidence="4 5">
    <name type="scientific">Filibacter tadaridae</name>
    <dbReference type="NCBI Taxonomy" id="2483811"/>
    <lineage>
        <taxon>Bacteria</taxon>
        <taxon>Bacillati</taxon>
        <taxon>Bacillota</taxon>
        <taxon>Bacilli</taxon>
        <taxon>Bacillales</taxon>
        <taxon>Caryophanaceae</taxon>
        <taxon>Filibacter</taxon>
    </lineage>
</organism>
<dbReference type="InterPro" id="IPR006549">
    <property type="entry name" value="HAD-SF_hydro_IIIA"/>
</dbReference>
<dbReference type="FunFam" id="3.40.50.1000:FF:000067">
    <property type="entry name" value="HAD phosphatase, family IIIA"/>
    <property type="match status" value="1"/>
</dbReference>
<keyword evidence="5" id="KW-1185">Reference proteome</keyword>
<dbReference type="Proteomes" id="UP000270468">
    <property type="component" value="Unassembled WGS sequence"/>
</dbReference>
<evidence type="ECO:0000256" key="1">
    <source>
        <dbReference type="ARBA" id="ARBA00001946"/>
    </source>
</evidence>